<sequence>MQRKKDSIVSAKATNQRCNEAKGEVEGAESHELCPYFDNLPSHLAANILLQLPIKSLLVCRCVCKIWKTIISEPHFAKLHFERSPFSLMIRTHRFNLVSRTLHLLDCQPETYDFGSKNLVKLDCMTKLPLRDGKLFKEKREKIKNKSMHPFHADTLFFNKYSLGIRDDRRRRYYADCRISHDKFNIINSCNGLLCLSDPSTENPLAICNPVTGEFIRLPKATKAPFKLNTNGVRMKGHSGLGFQPKTNEYKVIKMRIRHVERAKEWVFERVILEVNTLGSPSWRNVEVDPRISILSLEYPTCVNGVFHWIKLDGQQRSILCFCFESERLQPFPSPPHVFENHNNEIHDNRRISMGELKGFIYICDLNFSLVTMWVMNEYGIEESWTKAYNIETSFNSRSYSFSWRHGFCWPVKPFEEGASIFLYHSHNCLIHCEPEKYRRKVFQIRGACSALIDVIPHIPSLISLKDVVKGDNIEVLSIHSRYAKYKMSEENEVLFLAKWFTRDLVSKVETA</sequence>
<reference evidence="1" key="1">
    <citation type="submission" date="2023-10" db="EMBL/GenBank/DDBJ databases">
        <authorList>
            <person name="Rodriguez Cubillos JULIANA M."/>
            <person name="De Vega J."/>
        </authorList>
    </citation>
    <scope>NUCLEOTIDE SEQUENCE</scope>
</reference>
<comment type="caution">
    <text evidence="1">The sequence shown here is derived from an EMBL/GenBank/DDBJ whole genome shotgun (WGS) entry which is preliminary data.</text>
</comment>
<evidence type="ECO:0000313" key="1">
    <source>
        <dbReference type="EMBL" id="CAJ2668146.1"/>
    </source>
</evidence>
<gene>
    <name evidence="1" type="ORF">MILVUS5_LOCUS32599</name>
</gene>
<evidence type="ECO:0000313" key="2">
    <source>
        <dbReference type="Proteomes" id="UP001177021"/>
    </source>
</evidence>
<proteinExistence type="predicted"/>
<protein>
    <submittedName>
        <fullName evidence="1">Uncharacterized protein</fullName>
    </submittedName>
</protein>
<keyword evidence="2" id="KW-1185">Reference proteome</keyword>
<dbReference type="EMBL" id="CASHSV030000513">
    <property type="protein sequence ID" value="CAJ2668146.1"/>
    <property type="molecule type" value="Genomic_DNA"/>
</dbReference>
<name>A0ACB0LID2_TRIPR</name>
<accession>A0ACB0LID2</accession>
<dbReference type="Proteomes" id="UP001177021">
    <property type="component" value="Unassembled WGS sequence"/>
</dbReference>
<organism evidence="1 2">
    <name type="scientific">Trifolium pratense</name>
    <name type="common">Red clover</name>
    <dbReference type="NCBI Taxonomy" id="57577"/>
    <lineage>
        <taxon>Eukaryota</taxon>
        <taxon>Viridiplantae</taxon>
        <taxon>Streptophyta</taxon>
        <taxon>Embryophyta</taxon>
        <taxon>Tracheophyta</taxon>
        <taxon>Spermatophyta</taxon>
        <taxon>Magnoliopsida</taxon>
        <taxon>eudicotyledons</taxon>
        <taxon>Gunneridae</taxon>
        <taxon>Pentapetalae</taxon>
        <taxon>rosids</taxon>
        <taxon>fabids</taxon>
        <taxon>Fabales</taxon>
        <taxon>Fabaceae</taxon>
        <taxon>Papilionoideae</taxon>
        <taxon>50 kb inversion clade</taxon>
        <taxon>NPAAA clade</taxon>
        <taxon>Hologalegina</taxon>
        <taxon>IRL clade</taxon>
        <taxon>Trifolieae</taxon>
        <taxon>Trifolium</taxon>
    </lineage>
</organism>